<dbReference type="InterPro" id="IPR002110">
    <property type="entry name" value="Ankyrin_rpt"/>
</dbReference>
<dbReference type="PROSITE" id="PS50088">
    <property type="entry name" value="ANK_REPEAT"/>
    <property type="match status" value="1"/>
</dbReference>
<dbReference type="InterPro" id="IPR036770">
    <property type="entry name" value="Ankyrin_rpt-contain_sf"/>
</dbReference>
<reference evidence="2" key="1">
    <citation type="journal article" date="2023" name="Mol. Phylogenet. Evol.">
        <title>Genome-scale phylogeny and comparative genomics of the fungal order Sordariales.</title>
        <authorList>
            <person name="Hensen N."/>
            <person name="Bonometti L."/>
            <person name="Westerberg I."/>
            <person name="Brannstrom I.O."/>
            <person name="Guillou S."/>
            <person name="Cros-Aarteil S."/>
            <person name="Calhoun S."/>
            <person name="Haridas S."/>
            <person name="Kuo A."/>
            <person name="Mondo S."/>
            <person name="Pangilinan J."/>
            <person name="Riley R."/>
            <person name="LaButti K."/>
            <person name="Andreopoulos B."/>
            <person name="Lipzen A."/>
            <person name="Chen C."/>
            <person name="Yan M."/>
            <person name="Daum C."/>
            <person name="Ng V."/>
            <person name="Clum A."/>
            <person name="Steindorff A."/>
            <person name="Ohm R.A."/>
            <person name="Martin F."/>
            <person name="Silar P."/>
            <person name="Natvig D.O."/>
            <person name="Lalanne C."/>
            <person name="Gautier V."/>
            <person name="Ament-Velasquez S.L."/>
            <person name="Kruys A."/>
            <person name="Hutchinson M.I."/>
            <person name="Powell A.J."/>
            <person name="Barry K."/>
            <person name="Miller A.N."/>
            <person name="Grigoriev I.V."/>
            <person name="Debuchy R."/>
            <person name="Gladieux P."/>
            <person name="Hiltunen Thoren M."/>
            <person name="Johannesson H."/>
        </authorList>
    </citation>
    <scope>NUCLEOTIDE SEQUENCE</scope>
    <source>
        <strain evidence="2">CBS 958.72</strain>
    </source>
</reference>
<comment type="caution">
    <text evidence="2">The sequence shown here is derived from an EMBL/GenBank/DDBJ whole genome shotgun (WGS) entry which is preliminary data.</text>
</comment>
<proteinExistence type="predicted"/>
<dbReference type="PROSITE" id="PS50297">
    <property type="entry name" value="ANK_REP_REGION"/>
    <property type="match status" value="1"/>
</dbReference>
<keyword evidence="3" id="KW-1185">Reference proteome</keyword>
<accession>A0AAE0JX74</accession>
<dbReference type="AlphaFoldDB" id="A0AAE0JX74"/>
<dbReference type="EMBL" id="JAULSN010000008">
    <property type="protein sequence ID" value="KAK3365735.1"/>
    <property type="molecule type" value="Genomic_DNA"/>
</dbReference>
<dbReference type="SMART" id="SM00248">
    <property type="entry name" value="ANK"/>
    <property type="match status" value="1"/>
</dbReference>
<dbReference type="Gene3D" id="1.25.40.20">
    <property type="entry name" value="Ankyrin repeat-containing domain"/>
    <property type="match status" value="1"/>
</dbReference>
<sequence length="1100" mass="122548">MGVQHVDWQTADTYSLGLVIASVWGRPPIWSLYRLSNSCFLDRFIPQALTQTERRDRLVVMKTHGDAHPLSVMQMSWTNEGLINPVFVGTLAASPVNRVTTAILAATVIPGLAALVRRERTTSRAPSPPVDRGITKFKVWKFEYLSQSNPNFHDLVFKHLSRDSDPVYSLLDLEPGAIPELYPEGGDSRDIIQQALSALKTLQAMAERRRGKNVWDLGRLAFHVSISHCLGLGTVPDEEVMTRSLVASALAGYDSAIYMAPLVTRAPLSQRELSARLKPLCLTLCAVVGMKSSLDVLQREYPELYHATVRALWTRRGTPRGSTRGSIKDYVESIASSPIKDSESFSLIEALKYHNAVSARQLLEQEGYDASELDEAGLGAFQALVFLQDEDAAWLAPLCLRRGANLGHQAQAPASLCLLQSLVPRSGSALAWAWAFHMPKYFQTLLRLHAENSIIVSDFRLLLLHCANNCKPLFLQQLLQVRASTPTVVDAVFSSDIGAIIEQYRHIAGISAQDFHDSMHQIQTMPLSDLLRHCLWVSTIDQGGEGLSVVSRRIYHASAEEQERAEAETLRILLRETGEILAALSCVSENANPWRLETMCDFIADSNTADVYMETLSLLFPSQSREQIWKRPRPSPSALVKSSDGKHSACKKALDWMRKKGALDFESRKGEPAWFLILVRKPPPSPEHGRIDAKVLERLFRAFPERIGEPKWDPLGWLPIHRAASNGLLDVVKLLMEMDVDVNVETETRGGNKAGPFAGRTALDMVALRLQSKPPDDILKGGDQEAKRWQKIFTDMLVYLHQQGAKLGSGTSVEDQARLSATMSQLGLSPHGVPGRQVTTANAEDYQQDRVQETVWKSSWPVPLGRDRTSLLPDEIAHSQRWMKVRCAVTDRITDLKRHASKDVHLCMKRAAEMLSDPSRCGVLFQYIINRNERTALTEDERRLLDEEFGDMTNHQTTPRVARKEFGISAPANANNSLPCLALRRDTDPHPRHPRLDGAGRFFFAAIVEYIGPAWSDWLAKSQQMMELVEADGTHDPFPLALERRDDVPRQRRLLDRRVCPSGGVSNHPDVGHVTVSQNASMAAGSTIGAAKKCDAIRSQ</sequence>
<reference evidence="2" key="2">
    <citation type="submission" date="2023-06" db="EMBL/GenBank/DDBJ databases">
        <authorList>
            <consortium name="Lawrence Berkeley National Laboratory"/>
            <person name="Haridas S."/>
            <person name="Hensen N."/>
            <person name="Bonometti L."/>
            <person name="Westerberg I."/>
            <person name="Brannstrom I.O."/>
            <person name="Guillou S."/>
            <person name="Cros-Aarteil S."/>
            <person name="Calhoun S."/>
            <person name="Kuo A."/>
            <person name="Mondo S."/>
            <person name="Pangilinan J."/>
            <person name="Riley R."/>
            <person name="Labutti K."/>
            <person name="Andreopoulos B."/>
            <person name="Lipzen A."/>
            <person name="Chen C."/>
            <person name="Yanf M."/>
            <person name="Daum C."/>
            <person name="Ng V."/>
            <person name="Clum A."/>
            <person name="Steindorff A."/>
            <person name="Ohm R."/>
            <person name="Martin F."/>
            <person name="Silar P."/>
            <person name="Natvig D."/>
            <person name="Lalanne C."/>
            <person name="Gautier V."/>
            <person name="Ament-Velasquez S.L."/>
            <person name="Kruys A."/>
            <person name="Hutchinson M.I."/>
            <person name="Powell A.J."/>
            <person name="Barry K."/>
            <person name="Miller A.N."/>
            <person name="Grigoriev I.V."/>
            <person name="Debuchy R."/>
            <person name="Gladieux P."/>
            <person name="Thoren M.H."/>
            <person name="Johannesson H."/>
        </authorList>
    </citation>
    <scope>NUCLEOTIDE SEQUENCE</scope>
    <source>
        <strain evidence="2">CBS 958.72</strain>
    </source>
</reference>
<name>A0AAE0JX74_9PEZI</name>
<dbReference type="SUPFAM" id="SSF48403">
    <property type="entry name" value="Ankyrin repeat"/>
    <property type="match status" value="1"/>
</dbReference>
<dbReference type="Proteomes" id="UP001287356">
    <property type="component" value="Unassembled WGS sequence"/>
</dbReference>
<protein>
    <submittedName>
        <fullName evidence="2">Uncharacterized protein</fullName>
    </submittedName>
</protein>
<feature type="repeat" description="ANK" evidence="1">
    <location>
        <begin position="715"/>
        <end position="747"/>
    </location>
</feature>
<evidence type="ECO:0000256" key="1">
    <source>
        <dbReference type="PROSITE-ProRule" id="PRU00023"/>
    </source>
</evidence>
<evidence type="ECO:0000313" key="2">
    <source>
        <dbReference type="EMBL" id="KAK3365735.1"/>
    </source>
</evidence>
<evidence type="ECO:0000313" key="3">
    <source>
        <dbReference type="Proteomes" id="UP001287356"/>
    </source>
</evidence>
<gene>
    <name evidence="2" type="ORF">B0T24DRAFT_682813</name>
</gene>
<keyword evidence="1" id="KW-0040">ANK repeat</keyword>
<organism evidence="2 3">
    <name type="scientific">Lasiosphaeria ovina</name>
    <dbReference type="NCBI Taxonomy" id="92902"/>
    <lineage>
        <taxon>Eukaryota</taxon>
        <taxon>Fungi</taxon>
        <taxon>Dikarya</taxon>
        <taxon>Ascomycota</taxon>
        <taxon>Pezizomycotina</taxon>
        <taxon>Sordariomycetes</taxon>
        <taxon>Sordariomycetidae</taxon>
        <taxon>Sordariales</taxon>
        <taxon>Lasiosphaeriaceae</taxon>
        <taxon>Lasiosphaeria</taxon>
    </lineage>
</organism>
<dbReference type="Pfam" id="PF00023">
    <property type="entry name" value="Ank"/>
    <property type="match status" value="1"/>
</dbReference>